<name>Q6IJF5_DROME</name>
<reference evidence="1" key="1">
    <citation type="journal article" date="2003" name="Genome Biol.">
        <title>An integrated gene annotation and transcriptional profiling approach towards the full gene content of the Drosophila genome.</title>
        <authorList>
            <person name="Hild M."/>
            <person name="Beckmann B."/>
            <person name="Haas S.A."/>
            <person name="Koch B."/>
            <person name="Solovyev V."/>
            <person name="Busold C."/>
            <person name="Fellenberg K."/>
            <person name="Boutros M."/>
            <person name="Vingron M."/>
            <person name="Sauer F."/>
            <person name="Hoheisel J.D."/>
            <person name="Paro R."/>
        </authorList>
    </citation>
    <scope>NUCLEOTIDE SEQUENCE</scope>
</reference>
<gene>
    <name evidence="1" type="ORF">HDC14973</name>
</gene>
<dbReference type="AlphaFoldDB" id="Q6IJF5"/>
<sequence>MDRLWKPGRCKSLWLVGRLKRLNRLSSESTIKTRPIKVEPQLGASAPRRSILMCEEYMTRPECFVNACHMEYSSVEAVCWGQGGVPQFMARLCRSQLSLCGSHRKYVPRTAHKRDMPSALHSVYAESQPDPRSMTITTSWGIVL</sequence>
<organism evidence="1">
    <name type="scientific">Drosophila melanogaster</name>
    <name type="common">Fruit fly</name>
    <dbReference type="NCBI Taxonomy" id="7227"/>
    <lineage>
        <taxon>Eukaryota</taxon>
        <taxon>Metazoa</taxon>
        <taxon>Ecdysozoa</taxon>
        <taxon>Arthropoda</taxon>
        <taxon>Hexapoda</taxon>
        <taxon>Insecta</taxon>
        <taxon>Pterygota</taxon>
        <taxon>Neoptera</taxon>
        <taxon>Endopterygota</taxon>
        <taxon>Diptera</taxon>
        <taxon>Brachycera</taxon>
        <taxon>Muscomorpha</taxon>
        <taxon>Ephydroidea</taxon>
        <taxon>Drosophilidae</taxon>
        <taxon>Drosophila</taxon>
        <taxon>Sophophora</taxon>
    </lineage>
</organism>
<evidence type="ECO:0000313" key="1">
    <source>
        <dbReference type="EMBL" id="DAA04266.1"/>
    </source>
</evidence>
<proteinExistence type="predicted"/>
<accession>Q6IJF5</accession>
<dbReference type="EMBL" id="BK002761">
    <property type="protein sequence ID" value="DAA04266.1"/>
    <property type="molecule type" value="Genomic_DNA"/>
</dbReference>
<protein>
    <submittedName>
        <fullName evidence="1">HDC14973</fullName>
    </submittedName>
</protein>